<dbReference type="EMBL" id="CASHSV030000024">
    <property type="protein sequence ID" value="CAJ2640746.1"/>
    <property type="molecule type" value="Genomic_DNA"/>
</dbReference>
<keyword evidence="2" id="KW-1185">Reference proteome</keyword>
<evidence type="ECO:0000313" key="1">
    <source>
        <dbReference type="EMBL" id="CAJ2640746.1"/>
    </source>
</evidence>
<organism evidence="1 2">
    <name type="scientific">Trifolium pratense</name>
    <name type="common">Red clover</name>
    <dbReference type="NCBI Taxonomy" id="57577"/>
    <lineage>
        <taxon>Eukaryota</taxon>
        <taxon>Viridiplantae</taxon>
        <taxon>Streptophyta</taxon>
        <taxon>Embryophyta</taxon>
        <taxon>Tracheophyta</taxon>
        <taxon>Spermatophyta</taxon>
        <taxon>Magnoliopsida</taxon>
        <taxon>eudicotyledons</taxon>
        <taxon>Gunneridae</taxon>
        <taxon>Pentapetalae</taxon>
        <taxon>rosids</taxon>
        <taxon>fabids</taxon>
        <taxon>Fabales</taxon>
        <taxon>Fabaceae</taxon>
        <taxon>Papilionoideae</taxon>
        <taxon>50 kb inversion clade</taxon>
        <taxon>NPAAA clade</taxon>
        <taxon>Hologalegina</taxon>
        <taxon>IRL clade</taxon>
        <taxon>Trifolieae</taxon>
        <taxon>Trifolium</taxon>
    </lineage>
</organism>
<evidence type="ECO:0000313" key="2">
    <source>
        <dbReference type="Proteomes" id="UP001177021"/>
    </source>
</evidence>
<gene>
    <name evidence="1" type="ORF">MILVUS5_LOCUS10543</name>
</gene>
<accession>A0ACB0J6W5</accession>
<comment type="caution">
    <text evidence="1">The sequence shown here is derived from an EMBL/GenBank/DDBJ whole genome shotgun (WGS) entry which is preliminary data.</text>
</comment>
<name>A0ACB0J6W5_TRIPR</name>
<sequence length="525" mass="58641">MVRPRASSSNMDEMPAFPTLSDPSQNPYYVHPNESATAALVTPPLDGKNYHAWSRSMMKAVIMKNKLRFLDGSCPMPDRFDPSYEPWIRCNNLVLSWLMNSVIPAISQSLVYTDSASQAWNDLKARFSRADRVRVSTLQRELYALRQDSSSVTEFFTKLKSLWQELELYRPIPNCTCTFPCVCEAMQNAKKFREEDLILLFLTGLNDNYAMARSHILMMEPFPQLNSVFGMIIQHEGLNKLDVVDDPTEQSSAAINFTRQAYGKGSIPPKFDKKCTYCHKNNHVVDNCFRKHGFPPGYRFRDGTVVGSKGQGQASANCVDSADSELKDQTDNRMATFSTEEYQALMSLLKSSTKPAGEGPSQVHNVTRCVASSYSDKQGTNPNFLDMWILDSGATDHVCASLSLFTAYKEVSPIPVKLPNGSIVSTNIIGDINITSQLTLKNVLYMPHFSFNLISVSRVTSDLDCVFAFTDTLCFIQNSMQKMIGSGRLINGLYYLEGTQSQSSLPTGTTRKAVFSVGREPTLKV</sequence>
<reference evidence="1" key="1">
    <citation type="submission" date="2023-10" db="EMBL/GenBank/DDBJ databases">
        <authorList>
            <person name="Rodriguez Cubillos JULIANA M."/>
            <person name="De Vega J."/>
        </authorList>
    </citation>
    <scope>NUCLEOTIDE SEQUENCE</scope>
</reference>
<proteinExistence type="predicted"/>
<dbReference type="Proteomes" id="UP001177021">
    <property type="component" value="Unassembled WGS sequence"/>
</dbReference>
<protein>
    <submittedName>
        <fullName evidence="1">Uncharacterized protein</fullName>
    </submittedName>
</protein>